<evidence type="ECO:0000256" key="4">
    <source>
        <dbReference type="PROSITE-ProRule" id="PRU00175"/>
    </source>
</evidence>
<evidence type="ECO:0000256" key="6">
    <source>
        <dbReference type="SAM" id="MobiDB-lite"/>
    </source>
</evidence>
<dbReference type="InterPro" id="IPR033467">
    <property type="entry name" value="Tesmin/TSO1-like_CXC"/>
</dbReference>
<dbReference type="InterPro" id="IPR032049">
    <property type="entry name" value="Msl2-CXC"/>
</dbReference>
<dbReference type="PROSITE" id="PS50089">
    <property type="entry name" value="ZF_RING_2"/>
    <property type="match status" value="1"/>
</dbReference>
<comment type="similarity">
    <text evidence="5">Belongs to the MSL2 family.</text>
</comment>
<dbReference type="SUPFAM" id="SSF57850">
    <property type="entry name" value="RING/U-box"/>
    <property type="match status" value="1"/>
</dbReference>
<keyword evidence="3" id="KW-0862">Zinc</keyword>
<dbReference type="Gene3D" id="3.30.40.10">
    <property type="entry name" value="Zinc/RING finger domain, C3HC4 (zinc finger)"/>
    <property type="match status" value="1"/>
</dbReference>
<keyword evidence="1" id="KW-0479">Metal-binding</keyword>
<dbReference type="CDD" id="cd16522">
    <property type="entry name" value="RING-HC_MSL2"/>
    <property type="match status" value="1"/>
</dbReference>
<feature type="domain" description="CXC MSL2-type" evidence="8">
    <location>
        <begin position="280"/>
        <end position="333"/>
    </location>
</feature>
<keyword evidence="2 4" id="KW-0863">Zinc-finger</keyword>
<dbReference type="SMART" id="SM01114">
    <property type="entry name" value="CXC"/>
    <property type="match status" value="1"/>
</dbReference>
<evidence type="ECO:0000256" key="3">
    <source>
        <dbReference type="ARBA" id="ARBA00022833"/>
    </source>
</evidence>
<dbReference type="PANTHER" id="PTHR16048">
    <property type="entry name" value="MSL2-RELATED"/>
    <property type="match status" value="1"/>
</dbReference>
<feature type="region of interest" description="Disordered" evidence="6">
    <location>
        <begin position="329"/>
        <end position="364"/>
    </location>
</feature>
<dbReference type="Pfam" id="PF16682">
    <property type="entry name" value="MSL2-CXC"/>
    <property type="match status" value="1"/>
</dbReference>
<feature type="region of interest" description="Disordered" evidence="6">
    <location>
        <begin position="234"/>
        <end position="256"/>
    </location>
</feature>
<evidence type="ECO:0000313" key="9">
    <source>
        <dbReference type="Proteomes" id="UP000694865"/>
    </source>
</evidence>
<dbReference type="GeneID" id="100375676"/>
<dbReference type="RefSeq" id="XP_006817698.1">
    <property type="nucleotide sequence ID" value="XM_006817635.1"/>
</dbReference>
<sequence length="364" mass="40103">MNATSLYVTTCRYVLRANPEDTNTWNDLYRLLPYLRQALSCCVCTSLISDPMGPTESICQHHVCRSCLGGKMRLRPSCSWCKDYSSFAENKQLALLLPCFKKLCEFIADTPIAQNLATPTNGGFSPLAILHEGMTINDTMPGGSRSTDTIDLASAMSSMTATQHQTKVTTPSEDTVDGMCTDVDQSTGNDVEHCEGDAVEPTVTAETEDAMTSSANTSYSVSLSNSVSTKMKFKRKKKRFEDTAKSSKKRKRLLKHLDPDRPNELKLVVLGRKCKDGVKSRKKGCRCGTCNMNVPPGVFTCHGKRCPCYVSFRGCSHCRCRGCKNPYTPSGDEKTTRRNKQQISATDLEESSADSDLNIDVTDV</sequence>
<keyword evidence="5" id="KW-0158">Chromosome</keyword>
<dbReference type="InterPro" id="IPR032043">
    <property type="entry name" value="Msl2_Znf-RING"/>
</dbReference>
<organism evidence="9 10">
    <name type="scientific">Saccoglossus kowalevskii</name>
    <name type="common">Acorn worm</name>
    <dbReference type="NCBI Taxonomy" id="10224"/>
    <lineage>
        <taxon>Eukaryota</taxon>
        <taxon>Metazoa</taxon>
        <taxon>Hemichordata</taxon>
        <taxon>Enteropneusta</taxon>
        <taxon>Harrimaniidae</taxon>
        <taxon>Saccoglossus</taxon>
    </lineage>
</organism>
<dbReference type="Pfam" id="PF16685">
    <property type="entry name" value="zf-RING_10"/>
    <property type="match status" value="1"/>
</dbReference>
<evidence type="ECO:0000259" key="7">
    <source>
        <dbReference type="PROSITE" id="PS50089"/>
    </source>
</evidence>
<feature type="domain" description="RING-type" evidence="7">
    <location>
        <begin position="41"/>
        <end position="82"/>
    </location>
</feature>
<dbReference type="Proteomes" id="UP000694865">
    <property type="component" value="Unplaced"/>
</dbReference>
<proteinExistence type="inferred from homology"/>
<dbReference type="InterPro" id="IPR037922">
    <property type="entry name" value="MSL2"/>
</dbReference>
<evidence type="ECO:0000256" key="1">
    <source>
        <dbReference type="ARBA" id="ARBA00022723"/>
    </source>
</evidence>
<dbReference type="CDD" id="cd13122">
    <property type="entry name" value="MSL2_CXC"/>
    <property type="match status" value="1"/>
</dbReference>
<name>A0ABM0MCF7_SACKO</name>
<evidence type="ECO:0000256" key="5">
    <source>
        <dbReference type="PROSITE-ProRule" id="PRU01396"/>
    </source>
</evidence>
<keyword evidence="9" id="KW-1185">Reference proteome</keyword>
<evidence type="ECO:0000259" key="8">
    <source>
        <dbReference type="PROSITE" id="PS52051"/>
    </source>
</evidence>
<dbReference type="PROSITE" id="PS00518">
    <property type="entry name" value="ZF_RING_1"/>
    <property type="match status" value="1"/>
</dbReference>
<dbReference type="InterPro" id="IPR001841">
    <property type="entry name" value="Znf_RING"/>
</dbReference>
<gene>
    <name evidence="10" type="primary">LOC100375676</name>
</gene>
<accession>A0ABM0MCF7</accession>
<protein>
    <submittedName>
        <fullName evidence="10">E3 ubiquitin-protein ligase MSL2-like</fullName>
    </submittedName>
</protein>
<evidence type="ECO:0000313" key="10">
    <source>
        <dbReference type="RefSeq" id="XP_006817698.1"/>
    </source>
</evidence>
<keyword evidence="5" id="KW-0539">Nucleus</keyword>
<dbReference type="InterPro" id="IPR013083">
    <property type="entry name" value="Znf_RING/FYVE/PHD"/>
</dbReference>
<dbReference type="InterPro" id="IPR017907">
    <property type="entry name" value="Znf_RING_CS"/>
</dbReference>
<evidence type="ECO:0000256" key="2">
    <source>
        <dbReference type="ARBA" id="ARBA00022771"/>
    </source>
</evidence>
<dbReference type="PROSITE" id="PS52051">
    <property type="entry name" value="CXC_MSL2"/>
    <property type="match status" value="1"/>
</dbReference>
<reference evidence="10" key="1">
    <citation type="submission" date="2025-08" db="UniProtKB">
        <authorList>
            <consortium name="RefSeq"/>
        </authorList>
    </citation>
    <scope>IDENTIFICATION</scope>
    <source>
        <tissue evidence="10">Testes</tissue>
    </source>
</reference>
<dbReference type="PANTHER" id="PTHR16048:SF3">
    <property type="entry name" value="E3 UBIQUITIN-PROTEIN LIGASE MSL2"/>
    <property type="match status" value="1"/>
</dbReference>